<organism evidence="2 5">
    <name type="scientific">Salmonella enterica subsp. arizonae</name>
    <dbReference type="NCBI Taxonomy" id="59203"/>
    <lineage>
        <taxon>Bacteria</taxon>
        <taxon>Pseudomonadati</taxon>
        <taxon>Pseudomonadota</taxon>
        <taxon>Gammaproteobacteria</taxon>
        <taxon>Enterobacterales</taxon>
        <taxon>Enterobacteriaceae</taxon>
        <taxon>Salmonella</taxon>
    </lineage>
</organism>
<name>A0A379SI74_SALER</name>
<feature type="region of interest" description="Disordered" evidence="1">
    <location>
        <begin position="17"/>
        <end position="38"/>
    </location>
</feature>
<dbReference type="EMBL" id="UGXC01000001">
    <property type="protein sequence ID" value="SUG27964.1"/>
    <property type="molecule type" value="Genomic_DNA"/>
</dbReference>
<accession>A0A379SI74</accession>
<proteinExistence type="predicted"/>
<evidence type="ECO:0000313" key="4">
    <source>
        <dbReference type="Proteomes" id="UP000254124"/>
    </source>
</evidence>
<dbReference type="Proteomes" id="UP000255443">
    <property type="component" value="Unassembled WGS sequence"/>
</dbReference>
<evidence type="ECO:0000313" key="3">
    <source>
        <dbReference type="EMBL" id="SUH95481.1"/>
    </source>
</evidence>
<evidence type="ECO:0000313" key="2">
    <source>
        <dbReference type="EMBL" id="SUG27964.1"/>
    </source>
</evidence>
<evidence type="ECO:0000313" key="5">
    <source>
        <dbReference type="Proteomes" id="UP000255443"/>
    </source>
</evidence>
<reference evidence="4 5" key="1">
    <citation type="submission" date="2018-06" db="EMBL/GenBank/DDBJ databases">
        <authorList>
            <consortium name="Pathogen Informatics"/>
            <person name="Doyle S."/>
        </authorList>
    </citation>
    <scope>NUCLEOTIDE SEQUENCE [LARGE SCALE GENOMIC DNA]</scope>
    <source>
        <strain evidence="3 4">NCTC7295</strain>
        <strain evidence="2 5">NCTC7303</strain>
    </source>
</reference>
<evidence type="ECO:0000256" key="1">
    <source>
        <dbReference type="SAM" id="MobiDB-lite"/>
    </source>
</evidence>
<sequence length="38" mass="4093">MVGMVASTGFTPEYHLLSKKKPGLQAGKTGYGRRSIKP</sequence>
<dbReference type="Proteomes" id="UP000254124">
    <property type="component" value="Unassembled WGS sequence"/>
</dbReference>
<dbReference type="AlphaFoldDB" id="A0A379SI74"/>
<protein>
    <submittedName>
        <fullName evidence="2">Uncharacterized protein</fullName>
    </submittedName>
</protein>
<gene>
    <name evidence="3" type="ORF">NCTC7295_05703</name>
    <name evidence="2" type="ORF">NCTC7303_00070</name>
</gene>
<dbReference type="EMBL" id="UGWZ01000002">
    <property type="protein sequence ID" value="SUH95481.1"/>
    <property type="molecule type" value="Genomic_DNA"/>
</dbReference>